<dbReference type="CDD" id="cd02440">
    <property type="entry name" value="AdoMet_MTases"/>
    <property type="match status" value="1"/>
</dbReference>
<evidence type="ECO:0000256" key="3">
    <source>
        <dbReference type="ARBA" id="ARBA00022679"/>
    </source>
</evidence>
<evidence type="ECO:0000256" key="5">
    <source>
        <dbReference type="HAMAP-Rule" id="MF_00560"/>
    </source>
</evidence>
<dbReference type="PANTHER" id="PTHR43861:SF1">
    <property type="entry name" value="TRANS-ACONITATE 2-METHYLTRANSFERASE"/>
    <property type="match status" value="1"/>
</dbReference>
<dbReference type="GO" id="GO:0005737">
    <property type="term" value="C:cytoplasm"/>
    <property type="evidence" value="ECO:0007669"/>
    <property type="project" value="UniProtKB-SubCell"/>
</dbReference>
<evidence type="ECO:0000256" key="1">
    <source>
        <dbReference type="ARBA" id="ARBA00022490"/>
    </source>
</evidence>
<dbReference type="NCBIfam" id="NF002463">
    <property type="entry name" value="PRK01683.1"/>
    <property type="match status" value="1"/>
</dbReference>
<dbReference type="HAMAP" id="MF_00560">
    <property type="entry name" value="Tran_acon_Me_trans"/>
    <property type="match status" value="1"/>
</dbReference>
<evidence type="ECO:0000313" key="7">
    <source>
        <dbReference type="EMBL" id="SFD58078.1"/>
    </source>
</evidence>
<sequence length="260" mass="28388">MHDWNPALYRRFEDERTRPAQELLARVPLAAASRVVDLGCGPGNSTELLAARFPQARVTGIDTSAAMLQSARERLPAAQFTQADIAAWAPQEGEAPDLLYANASLQWVGGHGDLIPRLFASLAPGGVLAVQMPDNREEPSHRLMRETAAQAPWRDAIGDAAALRTRILGIADYYDLLAPLARSVDVWHTVYQHPMASAAAIVEWVSGTGLKPFVDPLPQDLRASFLAAYERGIDVAYPARADGRRLLAFPRMFIVAQRSA</sequence>
<accession>A0A1I1TLM7</accession>
<dbReference type="Proteomes" id="UP000199517">
    <property type="component" value="Unassembled WGS sequence"/>
</dbReference>
<evidence type="ECO:0000256" key="4">
    <source>
        <dbReference type="ARBA" id="ARBA00022691"/>
    </source>
</evidence>
<dbReference type="GO" id="GO:0030798">
    <property type="term" value="F:trans-aconitate 2-methyltransferase activity"/>
    <property type="evidence" value="ECO:0007669"/>
    <property type="project" value="UniProtKB-UniRule"/>
</dbReference>
<dbReference type="GO" id="GO:0032259">
    <property type="term" value="P:methylation"/>
    <property type="evidence" value="ECO:0007669"/>
    <property type="project" value="UniProtKB-KW"/>
</dbReference>
<dbReference type="STRING" id="32040.SAMN04489710_103368"/>
<dbReference type="EMBL" id="FOMQ01000003">
    <property type="protein sequence ID" value="SFD58078.1"/>
    <property type="molecule type" value="Genomic_DNA"/>
</dbReference>
<protein>
    <recommendedName>
        <fullName evidence="5">Trans-aconitate 2-methyltransferase</fullName>
        <ecNumber evidence="5">2.1.1.144</ecNumber>
    </recommendedName>
</protein>
<keyword evidence="3 5" id="KW-0808">Transferase</keyword>
<name>A0A1I1TLM7_9BURK</name>
<comment type="catalytic activity">
    <reaction evidence="5">
        <text>trans-aconitate + S-adenosyl-L-methionine = (E)-3-(methoxycarbonyl)pent-2-enedioate + S-adenosyl-L-homocysteine</text>
        <dbReference type="Rhea" id="RHEA:14969"/>
        <dbReference type="ChEBI" id="CHEBI:15708"/>
        <dbReference type="ChEBI" id="CHEBI:57470"/>
        <dbReference type="ChEBI" id="CHEBI:57856"/>
        <dbReference type="ChEBI" id="CHEBI:59789"/>
        <dbReference type="EC" id="2.1.1.144"/>
    </reaction>
</comment>
<dbReference type="AlphaFoldDB" id="A0A1I1TLM7"/>
<evidence type="ECO:0000256" key="2">
    <source>
        <dbReference type="ARBA" id="ARBA00022603"/>
    </source>
</evidence>
<dbReference type="InterPro" id="IPR023149">
    <property type="entry name" value="Trans_acon_MeTrfase_C"/>
</dbReference>
<dbReference type="EC" id="2.1.1.144" evidence="5"/>
<keyword evidence="1 5" id="KW-0963">Cytoplasm</keyword>
<dbReference type="InterPro" id="IPR029063">
    <property type="entry name" value="SAM-dependent_MTases_sf"/>
</dbReference>
<dbReference type="InterPro" id="IPR041698">
    <property type="entry name" value="Methyltransf_25"/>
</dbReference>
<comment type="function">
    <text evidence="5">Catalyzes the S-adenosylmethionine monomethyl esterification of trans-aconitate.</text>
</comment>
<dbReference type="Pfam" id="PF13649">
    <property type="entry name" value="Methyltransf_25"/>
    <property type="match status" value="1"/>
</dbReference>
<comment type="similarity">
    <text evidence="5">Belongs to the methyltransferase superfamily. Tam family.</text>
</comment>
<comment type="subcellular location">
    <subcellularLocation>
        <location evidence="5">Cytoplasm</location>
    </subcellularLocation>
</comment>
<keyword evidence="4 5" id="KW-0949">S-adenosyl-L-methionine</keyword>
<dbReference type="Gene3D" id="3.40.50.150">
    <property type="entry name" value="Vaccinia Virus protein VP39"/>
    <property type="match status" value="1"/>
</dbReference>
<dbReference type="PANTHER" id="PTHR43861">
    <property type="entry name" value="TRANS-ACONITATE 2-METHYLTRANSFERASE-RELATED"/>
    <property type="match status" value="1"/>
</dbReference>
<evidence type="ECO:0000259" key="6">
    <source>
        <dbReference type="Pfam" id="PF13649"/>
    </source>
</evidence>
<dbReference type="SUPFAM" id="SSF53335">
    <property type="entry name" value="S-adenosyl-L-methionine-dependent methyltransferases"/>
    <property type="match status" value="1"/>
</dbReference>
<dbReference type="InterPro" id="IPR023506">
    <property type="entry name" value="Trans-aconitate_MeTrfase"/>
</dbReference>
<organism evidence="7 8">
    <name type="scientific">Paracidovorax konjaci</name>
    <dbReference type="NCBI Taxonomy" id="32040"/>
    <lineage>
        <taxon>Bacteria</taxon>
        <taxon>Pseudomonadati</taxon>
        <taxon>Pseudomonadota</taxon>
        <taxon>Betaproteobacteria</taxon>
        <taxon>Burkholderiales</taxon>
        <taxon>Comamonadaceae</taxon>
        <taxon>Paracidovorax</taxon>
    </lineage>
</organism>
<dbReference type="OrthoDB" id="9795085at2"/>
<dbReference type="Gene3D" id="1.10.150.290">
    <property type="entry name" value="S-adenosyl-L-methionine-dependent methyltransferases"/>
    <property type="match status" value="1"/>
</dbReference>
<evidence type="ECO:0000313" key="8">
    <source>
        <dbReference type="Proteomes" id="UP000199517"/>
    </source>
</evidence>
<keyword evidence="8" id="KW-1185">Reference proteome</keyword>
<feature type="domain" description="Methyltransferase" evidence="6">
    <location>
        <begin position="35"/>
        <end position="126"/>
    </location>
</feature>
<keyword evidence="2 5" id="KW-0489">Methyltransferase</keyword>
<proteinExistence type="inferred from homology"/>
<dbReference type="RefSeq" id="WP_092950504.1">
    <property type="nucleotide sequence ID" value="NZ_FOMQ01000003.1"/>
</dbReference>
<gene>
    <name evidence="5" type="primary">tam</name>
    <name evidence="7" type="ORF">SAMN04489710_103368</name>
</gene>
<reference evidence="8" key="1">
    <citation type="submission" date="2016-10" db="EMBL/GenBank/DDBJ databases">
        <authorList>
            <person name="Varghese N."/>
            <person name="Submissions S."/>
        </authorList>
    </citation>
    <scope>NUCLEOTIDE SEQUENCE [LARGE SCALE GENOMIC DNA]</scope>
    <source>
        <strain evidence="8">DSM 7481</strain>
    </source>
</reference>